<dbReference type="Gene3D" id="3.90.180.10">
    <property type="entry name" value="Medium-chain alcohol dehydrogenases, catalytic domain"/>
    <property type="match status" value="1"/>
</dbReference>
<keyword evidence="2" id="KW-0436">Ligase</keyword>
<evidence type="ECO:0000259" key="9">
    <source>
        <dbReference type="PROSITE" id="PS50979"/>
    </source>
</evidence>
<dbReference type="Gene3D" id="3.40.50.720">
    <property type="entry name" value="NAD(P)-binding Rossmann-like Domain"/>
    <property type="match status" value="1"/>
</dbReference>
<dbReference type="GO" id="GO:0005739">
    <property type="term" value="C:mitochondrion"/>
    <property type="evidence" value="ECO:0007669"/>
    <property type="project" value="TreeGrafter"/>
</dbReference>
<evidence type="ECO:0000256" key="1">
    <source>
        <dbReference type="ARBA" id="ARBA00001953"/>
    </source>
</evidence>
<dbReference type="FunFam" id="3.40.50.20:FF:000010">
    <property type="entry name" value="Propionyl-CoA carboxylase subunit alpha"/>
    <property type="match status" value="1"/>
</dbReference>
<feature type="domain" description="Biotin carboxylation" evidence="9">
    <location>
        <begin position="376"/>
        <end position="860"/>
    </location>
</feature>
<evidence type="ECO:0000256" key="6">
    <source>
        <dbReference type="PROSITE-ProRule" id="PRU00409"/>
    </source>
</evidence>
<dbReference type="Gene3D" id="2.40.50.100">
    <property type="match status" value="1"/>
</dbReference>
<dbReference type="InterPro" id="IPR013154">
    <property type="entry name" value="ADH-like_N"/>
</dbReference>
<sequence length="1104" mass="119980">MYLYEVNVSHRMQTKYADSNQIPILSTPMSVHTAIAATAKGRIDAIQVPTRAPDAGEVLLKVEYAAMIAFDTYVTDLGFYVEKYPVTLGFSASGTVSNLGSGVEGLKVGDRVTAFTFGESQNKGVQEYITLSKNVVAKIPDSLPLAAAATLPDNFVTSFYTLFNQLGLPIPASFPATTLPPLASVPVVIYGAGSVSGIYAVQLLHTAGYKKIVAIASERNHEYLHSIGATDTIDYRSASLVENISAAVGGDGKVLLAVDCIAAETTSLKTLGSVMSPLGKLAILLPLKEGSTVTNAPDQEMYWEVRPEKTPFPKGTELVYVRTFFYQQDETLREKLMPNILPALLESGVISPSRVRLLDQGSLLERDEERPRTQTLGVRLMGVQIGEIACRIIRTAKKLGIKTVAIYSEADVDSLHVKQADEAYCIGPAASSASYLNMDKIIDICHRSGAQAVHPGYGFLSENSAFSNRLQREGIVFIGPPASAIVSMGSKSESKNIMISAGVPCVPGYHGDNQDPSFLYEQAQQIGFPVLIKAIHGGGGKGMRTVTAATPEAFQEALDSAKRESLKAFGNDTVLVEKYIETPRHVEVQVFADTLGNVVSLWERDCSVQRRNQKIIEEAPAPGLSPELRADLGAKAIAAAKAVNYVGAGTVEFIFDNDTEKFYFMEMNTRLQVEHPITEMITGLDLVEWQLEVAAGNPLPLSQETIPMVGHAFEARIYAENPRNNFLPDSGTLLYLSTPEPTHIFAPTYPSQTRTATSSDYTALGASESSDPSLQLTPSLRVEQGFTQGALIGVFYDPMIAKVVVHGRDRTEALRILRKALDEYHVVGVSTNVEFLRRLAGNKDFIDAKVETGFIPKHHHELFPPVQEPNASVIVQATLFFVIREQQNAILPVASSTTPWDSLTSRRFGGDTYKRTVKLQTEDLKHEISAHVVQKGTGIYDVTVETSQGHIDFLSVPAHLRDQNTLCVVLDNKNLHTTIVSQLPQSAVPASQSANTMERLHIFNEGQKITLVVPSPAWLLSLGEDLLSSHKGAIKAPMPSLIVELRVKVGDRVEKGQVVVVIESMKTETVLRADSSGVVKAVGCKTGEMVEEGRELVDIEAEDE</sequence>
<dbReference type="Pfam" id="PF02786">
    <property type="entry name" value="CPSase_L_D2"/>
    <property type="match status" value="1"/>
</dbReference>
<dbReference type="GO" id="GO:0046872">
    <property type="term" value="F:metal ion binding"/>
    <property type="evidence" value="ECO:0007669"/>
    <property type="project" value="InterPro"/>
</dbReference>
<dbReference type="OMA" id="YISERDC"/>
<dbReference type="SUPFAM" id="SSF51246">
    <property type="entry name" value="Rudiment single hybrid motif"/>
    <property type="match status" value="1"/>
</dbReference>
<dbReference type="FunFam" id="3.30.1490.20:FF:000003">
    <property type="entry name" value="acetyl-CoA carboxylase isoform X1"/>
    <property type="match status" value="1"/>
</dbReference>
<keyword evidence="5" id="KW-0092">Biotin</keyword>
<dbReference type="InterPro" id="IPR011032">
    <property type="entry name" value="GroES-like_sf"/>
</dbReference>
<gene>
    <name evidence="10" type="ORF">HYPSUDRAFT_82913</name>
</gene>
<dbReference type="SUPFAM" id="SSF52440">
    <property type="entry name" value="PreATP-grasp domain"/>
    <property type="match status" value="1"/>
</dbReference>
<dbReference type="SUPFAM" id="SSF51735">
    <property type="entry name" value="NAD(P)-binding Rossmann-fold domains"/>
    <property type="match status" value="1"/>
</dbReference>
<keyword evidence="11" id="KW-1185">Reference proteome</keyword>
<comment type="cofactor">
    <cofactor evidence="1">
        <name>biotin</name>
        <dbReference type="ChEBI" id="CHEBI:57586"/>
    </cofactor>
</comment>
<dbReference type="GO" id="GO:0016651">
    <property type="term" value="F:oxidoreductase activity, acting on NAD(P)H"/>
    <property type="evidence" value="ECO:0007669"/>
    <property type="project" value="InterPro"/>
</dbReference>
<dbReference type="InterPro" id="IPR011764">
    <property type="entry name" value="Biotin_carboxylation_dom"/>
</dbReference>
<dbReference type="Proteomes" id="UP000054270">
    <property type="component" value="Unassembled WGS sequence"/>
</dbReference>
<dbReference type="CDD" id="cd06850">
    <property type="entry name" value="biotinyl_domain"/>
    <property type="match status" value="1"/>
</dbReference>
<dbReference type="PANTHER" id="PTHR18866">
    <property type="entry name" value="CARBOXYLASE:PYRUVATE/ACETYL-COA/PROPIONYL-COA CARBOXYLASE"/>
    <property type="match status" value="1"/>
</dbReference>
<accession>A0A0D2PJI5</accession>
<dbReference type="PANTHER" id="PTHR18866:SF33">
    <property type="entry name" value="METHYLCROTONOYL-COA CARBOXYLASE SUBUNIT ALPHA, MITOCHONDRIAL-RELATED"/>
    <property type="match status" value="1"/>
</dbReference>
<organism evidence="10 11">
    <name type="scientific">Hypholoma sublateritium (strain FD-334 SS-4)</name>
    <dbReference type="NCBI Taxonomy" id="945553"/>
    <lineage>
        <taxon>Eukaryota</taxon>
        <taxon>Fungi</taxon>
        <taxon>Dikarya</taxon>
        <taxon>Basidiomycota</taxon>
        <taxon>Agaricomycotina</taxon>
        <taxon>Agaricomycetes</taxon>
        <taxon>Agaricomycetidae</taxon>
        <taxon>Agaricales</taxon>
        <taxon>Agaricineae</taxon>
        <taxon>Strophariaceae</taxon>
        <taxon>Hypholoma</taxon>
    </lineage>
</organism>
<dbReference type="AlphaFoldDB" id="A0A0D2PJI5"/>
<evidence type="ECO:0000256" key="4">
    <source>
        <dbReference type="ARBA" id="ARBA00022840"/>
    </source>
</evidence>
<feature type="domain" description="Lipoyl-binding" evidence="7">
    <location>
        <begin position="1022"/>
        <end position="1100"/>
    </location>
</feature>
<dbReference type="Pfam" id="PF00289">
    <property type="entry name" value="Biotin_carb_N"/>
    <property type="match status" value="1"/>
</dbReference>
<dbReference type="InterPro" id="IPR036291">
    <property type="entry name" value="NAD(P)-bd_dom_sf"/>
</dbReference>
<evidence type="ECO:0000313" key="11">
    <source>
        <dbReference type="Proteomes" id="UP000054270"/>
    </source>
</evidence>
<dbReference type="Gene3D" id="3.30.1490.20">
    <property type="entry name" value="ATP-grasp fold, A domain"/>
    <property type="match status" value="1"/>
</dbReference>
<dbReference type="Pfam" id="PF00364">
    <property type="entry name" value="Biotin_lipoyl"/>
    <property type="match status" value="1"/>
</dbReference>
<dbReference type="InterPro" id="IPR016185">
    <property type="entry name" value="PreATP-grasp_dom_sf"/>
</dbReference>
<evidence type="ECO:0000256" key="5">
    <source>
        <dbReference type="ARBA" id="ARBA00023267"/>
    </source>
</evidence>
<dbReference type="EMBL" id="KN817521">
    <property type="protein sequence ID" value="KJA28576.1"/>
    <property type="molecule type" value="Genomic_DNA"/>
</dbReference>
<dbReference type="Gene3D" id="3.30.700.40">
    <property type="match status" value="1"/>
</dbReference>
<dbReference type="PROSITE" id="PS50968">
    <property type="entry name" value="BIOTINYL_LIPOYL"/>
    <property type="match status" value="1"/>
</dbReference>
<dbReference type="CDD" id="cd08249">
    <property type="entry name" value="enoyl_reductase_like"/>
    <property type="match status" value="1"/>
</dbReference>
<dbReference type="STRING" id="945553.A0A0D2PJI5"/>
<evidence type="ECO:0000259" key="7">
    <source>
        <dbReference type="PROSITE" id="PS50968"/>
    </source>
</evidence>
<reference evidence="11" key="1">
    <citation type="submission" date="2014-04" db="EMBL/GenBank/DDBJ databases">
        <title>Evolutionary Origins and Diversification of the Mycorrhizal Mutualists.</title>
        <authorList>
            <consortium name="DOE Joint Genome Institute"/>
            <consortium name="Mycorrhizal Genomics Consortium"/>
            <person name="Kohler A."/>
            <person name="Kuo A."/>
            <person name="Nagy L.G."/>
            <person name="Floudas D."/>
            <person name="Copeland A."/>
            <person name="Barry K.W."/>
            <person name="Cichocki N."/>
            <person name="Veneault-Fourrey C."/>
            <person name="LaButti K."/>
            <person name="Lindquist E.A."/>
            <person name="Lipzen A."/>
            <person name="Lundell T."/>
            <person name="Morin E."/>
            <person name="Murat C."/>
            <person name="Riley R."/>
            <person name="Ohm R."/>
            <person name="Sun H."/>
            <person name="Tunlid A."/>
            <person name="Henrissat B."/>
            <person name="Grigoriev I.V."/>
            <person name="Hibbett D.S."/>
            <person name="Martin F."/>
        </authorList>
    </citation>
    <scope>NUCLEOTIDE SEQUENCE [LARGE SCALE GENOMIC DNA]</scope>
    <source>
        <strain evidence="11">FD-334 SS-4</strain>
    </source>
</reference>
<evidence type="ECO:0000256" key="2">
    <source>
        <dbReference type="ARBA" id="ARBA00022598"/>
    </source>
</evidence>
<dbReference type="InterPro" id="IPR005482">
    <property type="entry name" value="Biotin_COase_C"/>
</dbReference>
<dbReference type="GO" id="GO:0005524">
    <property type="term" value="F:ATP binding"/>
    <property type="evidence" value="ECO:0007669"/>
    <property type="project" value="UniProtKB-UniRule"/>
</dbReference>
<dbReference type="InterPro" id="IPR005479">
    <property type="entry name" value="CPAse_ATP-bd"/>
</dbReference>
<keyword evidence="3 6" id="KW-0547">Nucleotide-binding</keyword>
<dbReference type="InterPro" id="IPR011761">
    <property type="entry name" value="ATP-grasp"/>
</dbReference>
<dbReference type="SUPFAM" id="SSF56059">
    <property type="entry name" value="Glutathione synthetase ATP-binding domain-like"/>
    <property type="match status" value="1"/>
</dbReference>
<dbReference type="SMART" id="SM00878">
    <property type="entry name" value="Biotin_carb_C"/>
    <property type="match status" value="1"/>
</dbReference>
<dbReference type="PROSITE" id="PS50975">
    <property type="entry name" value="ATP_GRASP"/>
    <property type="match status" value="1"/>
</dbReference>
<protein>
    <recommendedName>
        <fullName evidence="12">Biotin carboxylase</fullName>
    </recommendedName>
</protein>
<evidence type="ECO:0000313" key="10">
    <source>
        <dbReference type="EMBL" id="KJA28576.1"/>
    </source>
</evidence>
<dbReference type="InterPro" id="IPR047122">
    <property type="entry name" value="Trans-enoyl_RdTase-like"/>
</dbReference>
<feature type="domain" description="ATP-grasp" evidence="8">
    <location>
        <begin position="495"/>
        <end position="695"/>
    </location>
</feature>
<dbReference type="SMART" id="SM00829">
    <property type="entry name" value="PKS_ER"/>
    <property type="match status" value="1"/>
</dbReference>
<dbReference type="Pfam" id="PF08240">
    <property type="entry name" value="ADH_N"/>
    <property type="match status" value="1"/>
</dbReference>
<dbReference type="InterPro" id="IPR020843">
    <property type="entry name" value="ER"/>
</dbReference>
<name>A0A0D2PJI5_HYPSF</name>
<dbReference type="InterPro" id="IPR011054">
    <property type="entry name" value="Rudment_hybrid_motif"/>
</dbReference>
<dbReference type="InterPro" id="IPR000089">
    <property type="entry name" value="Biotin_lipoyl"/>
</dbReference>
<dbReference type="InterPro" id="IPR005481">
    <property type="entry name" value="BC-like_N"/>
</dbReference>
<dbReference type="SUPFAM" id="SSF50129">
    <property type="entry name" value="GroES-like"/>
    <property type="match status" value="1"/>
</dbReference>
<dbReference type="InterPro" id="IPR011053">
    <property type="entry name" value="Single_hybrid_motif"/>
</dbReference>
<dbReference type="Pfam" id="PF02785">
    <property type="entry name" value="Biotin_carb_C"/>
    <property type="match status" value="1"/>
</dbReference>
<evidence type="ECO:0000256" key="3">
    <source>
        <dbReference type="ARBA" id="ARBA00022741"/>
    </source>
</evidence>
<keyword evidence="4 6" id="KW-0067">ATP-binding</keyword>
<evidence type="ECO:0008006" key="12">
    <source>
        <dbReference type="Google" id="ProtNLM"/>
    </source>
</evidence>
<dbReference type="PROSITE" id="PS50979">
    <property type="entry name" value="BC"/>
    <property type="match status" value="1"/>
</dbReference>
<dbReference type="PROSITE" id="PS00867">
    <property type="entry name" value="CPSASE_2"/>
    <property type="match status" value="1"/>
</dbReference>
<evidence type="ECO:0000259" key="8">
    <source>
        <dbReference type="PROSITE" id="PS50975"/>
    </source>
</evidence>
<dbReference type="InterPro" id="IPR013815">
    <property type="entry name" value="ATP_grasp_subdomain_1"/>
</dbReference>
<dbReference type="GO" id="GO:0004485">
    <property type="term" value="F:methylcrotonoyl-CoA carboxylase activity"/>
    <property type="evidence" value="ECO:0007669"/>
    <property type="project" value="TreeGrafter"/>
</dbReference>
<proteinExistence type="predicted"/>
<dbReference type="OrthoDB" id="196847at2759"/>
<dbReference type="Gene3D" id="3.30.470.20">
    <property type="entry name" value="ATP-grasp fold, B domain"/>
    <property type="match status" value="2"/>
</dbReference>
<dbReference type="SUPFAM" id="SSF51230">
    <property type="entry name" value="Single hybrid motif"/>
    <property type="match status" value="1"/>
</dbReference>
<dbReference type="InterPro" id="IPR050856">
    <property type="entry name" value="Biotin_carboxylase_complex"/>
</dbReference>